<evidence type="ECO:0000256" key="4">
    <source>
        <dbReference type="PROSITE-ProRule" id="PRU00339"/>
    </source>
</evidence>
<evidence type="ECO:0000313" key="6">
    <source>
        <dbReference type="EMBL" id="KAK6630915.1"/>
    </source>
</evidence>
<proteinExistence type="inferred from homology"/>
<dbReference type="EMBL" id="JAWJWF010000007">
    <property type="protein sequence ID" value="KAK6630915.1"/>
    <property type="molecule type" value="Genomic_DNA"/>
</dbReference>
<dbReference type="Pfam" id="PF12895">
    <property type="entry name" value="ANAPC3"/>
    <property type="match status" value="1"/>
</dbReference>
<dbReference type="AlphaFoldDB" id="A0AAN8S718"/>
<comment type="similarity">
    <text evidence="2">Belongs to the APC3/CDC27 family.</text>
</comment>
<dbReference type="PROSITE" id="PS50005">
    <property type="entry name" value="TPR"/>
    <property type="match status" value="5"/>
</dbReference>
<evidence type="ECO:0000256" key="5">
    <source>
        <dbReference type="SAM" id="MobiDB-lite"/>
    </source>
</evidence>
<dbReference type="GO" id="GO:0031145">
    <property type="term" value="P:anaphase-promoting complex-dependent catabolic process"/>
    <property type="evidence" value="ECO:0007669"/>
    <property type="project" value="TreeGrafter"/>
</dbReference>
<feature type="region of interest" description="Disordered" evidence="5">
    <location>
        <begin position="320"/>
        <end position="398"/>
    </location>
</feature>
<dbReference type="GO" id="GO:0051301">
    <property type="term" value="P:cell division"/>
    <property type="evidence" value="ECO:0007669"/>
    <property type="project" value="TreeGrafter"/>
</dbReference>
<keyword evidence="8" id="KW-1185">Reference proteome</keyword>
<dbReference type="InterPro" id="IPR011990">
    <property type="entry name" value="TPR-like_helical_dom_sf"/>
</dbReference>
<dbReference type="InterPro" id="IPR019734">
    <property type="entry name" value="TPR_rpt"/>
</dbReference>
<protein>
    <recommendedName>
        <fullName evidence="3">Cell division cycle protein 27 homolog</fullName>
    </recommendedName>
</protein>
<feature type="repeat" description="TPR" evidence="4">
    <location>
        <begin position="557"/>
        <end position="590"/>
    </location>
</feature>
<evidence type="ECO:0000256" key="1">
    <source>
        <dbReference type="ARBA" id="ARBA00022803"/>
    </source>
</evidence>
<dbReference type="PANTHER" id="PTHR12558">
    <property type="entry name" value="CELL DIVISION CYCLE 16,23,27"/>
    <property type="match status" value="1"/>
</dbReference>
<dbReference type="PANTHER" id="PTHR12558:SF13">
    <property type="entry name" value="CELL DIVISION CYCLE PROTEIN 27 HOMOLOG"/>
    <property type="match status" value="1"/>
</dbReference>
<reference evidence="7 9" key="1">
    <citation type="submission" date="2023-10" db="EMBL/GenBank/DDBJ databases">
        <title>Genomes of two closely related lineages of the louse Polyplax serrata with different host specificities.</title>
        <authorList>
            <person name="Martinu J."/>
            <person name="Tarabai H."/>
            <person name="Stefka J."/>
            <person name="Hypsa V."/>
        </authorList>
    </citation>
    <scope>NUCLEOTIDE SEQUENCE [LARGE SCALE GENOMIC DNA]</scope>
    <source>
        <strain evidence="6">98ZLc_SE</strain>
        <strain evidence="7">HR10_N</strain>
    </source>
</reference>
<dbReference type="Gene3D" id="1.25.40.10">
    <property type="entry name" value="Tetratricopeptide repeat domain"/>
    <property type="match status" value="4"/>
</dbReference>
<dbReference type="GO" id="GO:0005680">
    <property type="term" value="C:anaphase-promoting complex"/>
    <property type="evidence" value="ECO:0007669"/>
    <property type="project" value="TreeGrafter"/>
</dbReference>
<feature type="repeat" description="TPR" evidence="4">
    <location>
        <begin position="625"/>
        <end position="658"/>
    </location>
</feature>
<comment type="caution">
    <text evidence="7">The sequence shown here is derived from an EMBL/GenBank/DDBJ whole genome shotgun (WGS) entry which is preliminary data.</text>
</comment>
<evidence type="ECO:0000256" key="2">
    <source>
        <dbReference type="ARBA" id="ARBA00038210"/>
    </source>
</evidence>
<feature type="repeat" description="TPR" evidence="4">
    <location>
        <begin position="489"/>
        <end position="522"/>
    </location>
</feature>
<organism evidence="7 9">
    <name type="scientific">Polyplax serrata</name>
    <name type="common">Common mouse louse</name>
    <dbReference type="NCBI Taxonomy" id="468196"/>
    <lineage>
        <taxon>Eukaryota</taxon>
        <taxon>Metazoa</taxon>
        <taxon>Ecdysozoa</taxon>
        <taxon>Arthropoda</taxon>
        <taxon>Hexapoda</taxon>
        <taxon>Insecta</taxon>
        <taxon>Pterygota</taxon>
        <taxon>Neoptera</taxon>
        <taxon>Paraneoptera</taxon>
        <taxon>Psocodea</taxon>
        <taxon>Troctomorpha</taxon>
        <taxon>Phthiraptera</taxon>
        <taxon>Anoplura</taxon>
        <taxon>Polyplacidae</taxon>
        <taxon>Polyplax</taxon>
    </lineage>
</organism>
<keyword evidence="1 4" id="KW-0802">TPR repeat</keyword>
<dbReference type="GO" id="GO:0005737">
    <property type="term" value="C:cytoplasm"/>
    <property type="evidence" value="ECO:0007669"/>
    <property type="project" value="TreeGrafter"/>
</dbReference>
<dbReference type="Pfam" id="PF13432">
    <property type="entry name" value="TPR_16"/>
    <property type="match status" value="1"/>
</dbReference>
<dbReference type="Proteomes" id="UP001359485">
    <property type="component" value="Unassembled WGS sequence"/>
</dbReference>
<evidence type="ECO:0000313" key="8">
    <source>
        <dbReference type="Proteomes" id="UP001359485"/>
    </source>
</evidence>
<dbReference type="SUPFAM" id="SSF48452">
    <property type="entry name" value="TPR-like"/>
    <property type="match status" value="2"/>
</dbReference>
<name>A0AAN8S718_POLSC</name>
<feature type="compositionally biased region" description="Polar residues" evidence="5">
    <location>
        <begin position="320"/>
        <end position="371"/>
    </location>
</feature>
<dbReference type="EMBL" id="JAWJWE010000007">
    <property type="protein sequence ID" value="KAK6632656.1"/>
    <property type="molecule type" value="Genomic_DNA"/>
</dbReference>
<gene>
    <name evidence="7" type="ORF">RUM43_013424</name>
    <name evidence="6" type="ORF">RUM44_003087</name>
</gene>
<dbReference type="SMART" id="SM00028">
    <property type="entry name" value="TPR"/>
    <property type="match status" value="8"/>
</dbReference>
<accession>A0AAN8S718</accession>
<dbReference type="GO" id="GO:0007091">
    <property type="term" value="P:metaphase/anaphase transition of mitotic cell cycle"/>
    <property type="evidence" value="ECO:0007669"/>
    <property type="project" value="TreeGrafter"/>
</dbReference>
<feature type="region of interest" description="Disordered" evidence="5">
    <location>
        <begin position="799"/>
        <end position="826"/>
    </location>
</feature>
<evidence type="ECO:0000313" key="9">
    <source>
        <dbReference type="Proteomes" id="UP001372834"/>
    </source>
</evidence>
<evidence type="ECO:0000313" key="7">
    <source>
        <dbReference type="EMBL" id="KAK6632656.1"/>
    </source>
</evidence>
<feature type="repeat" description="TPR" evidence="4">
    <location>
        <begin position="727"/>
        <end position="760"/>
    </location>
</feature>
<evidence type="ECO:0000256" key="3">
    <source>
        <dbReference type="ARBA" id="ARBA00039307"/>
    </source>
</evidence>
<sequence>MIVFEPVQAAIWHCLNHYSYDDAIFLAERLYAEVESDESLFLLATCYYRSGLISMAYSTLKKKDAHSPQIRCLLAKCCVDLQKYAEAESILTGQSVMKSRDINDDDIISEFGDESCFVFKILALIASKTHRIELTAEMYKKSLKLNPFLWNSFEQLCNLGCEPDPSDIFTVSKMDNFSCCHGVNPVVNYVNNNLSEKNYQINNSSSHNNNMDSLYKSSSTPMQLMNVANSGTCAVRLFATPEENVPLTPSSLGIATLSSLPSTKVKKNSRFRSMLSPIQIPSFGLLPFNFDTPSPVDNSSMLTPDIYDSANRGLLSNKETPLQQGKPVFSQSGNTSNTANIVNSNQTNPVTPPLQSVRRSTRLFSSSCSVKENNKSPKHGKFVSPKSPSRKTKRGVSKTNLSINNFNEINVNNEKNRNNDKNIPVEQISNDKNSVSISMQALQIQKDAAEGLMTLLRDIGAAYLNLSKFECLKAIECFNSLSPAQRNTGWVLAMIGKAYYELPDYPNSIKYFRKMRESDPERLLLTELYSTALWFLQREVELSALSQDLVAQARLSPQAWCATANCFSLQKEHETAIKFLHRAVQVDPSFSYAYTLLGHEYLATEELDKAMSSFRNAIRMCNRDYSAFFGLGSVYSKQEKYELALAHYYMAESINPKNVVILCHIGVVQNARQKTESALTWLGKALAINPKSALCKFHRAKIYFNIGRHAEALKELEQLKQIVPKESLVYYLIGKIHKKLGNTHLALMHFSWAMDLDPKGTHTQIKESIDPSLSRGTADDGLLAGQETVAEVDAAAAVTPAGGGSLEGDQPAAEREQSLQESDESF</sequence>
<dbReference type="Pfam" id="PF14559">
    <property type="entry name" value="TPR_19"/>
    <property type="match status" value="1"/>
</dbReference>
<dbReference type="Proteomes" id="UP001372834">
    <property type="component" value="Unassembled WGS sequence"/>
</dbReference>
<feature type="repeat" description="TPR" evidence="4">
    <location>
        <begin position="591"/>
        <end position="624"/>
    </location>
</feature>
<dbReference type="GO" id="GO:0016567">
    <property type="term" value="P:protein ubiquitination"/>
    <property type="evidence" value="ECO:0007669"/>
    <property type="project" value="TreeGrafter"/>
</dbReference>